<organism evidence="3 4">
    <name type="scientific">Phenylobacterium koreense</name>
    <dbReference type="NCBI Taxonomy" id="266125"/>
    <lineage>
        <taxon>Bacteria</taxon>
        <taxon>Pseudomonadati</taxon>
        <taxon>Pseudomonadota</taxon>
        <taxon>Alphaproteobacteria</taxon>
        <taxon>Caulobacterales</taxon>
        <taxon>Caulobacteraceae</taxon>
        <taxon>Phenylobacterium</taxon>
    </lineage>
</organism>
<keyword evidence="1" id="KW-0472">Membrane</keyword>
<dbReference type="InterPro" id="IPR012495">
    <property type="entry name" value="TadE-like_dom"/>
</dbReference>
<comment type="caution">
    <text evidence="3">The sequence shown here is derived from an EMBL/GenBank/DDBJ whole genome shotgun (WGS) entry which is preliminary data.</text>
</comment>
<dbReference type="Pfam" id="PF07811">
    <property type="entry name" value="TadE"/>
    <property type="match status" value="1"/>
</dbReference>
<dbReference type="EMBL" id="JBEPLU010000001">
    <property type="protein sequence ID" value="MET3526229.1"/>
    <property type="molecule type" value="Genomic_DNA"/>
</dbReference>
<evidence type="ECO:0000259" key="2">
    <source>
        <dbReference type="Pfam" id="PF07811"/>
    </source>
</evidence>
<keyword evidence="1" id="KW-0812">Transmembrane</keyword>
<feature type="transmembrane region" description="Helical" evidence="1">
    <location>
        <begin position="12"/>
        <end position="30"/>
    </location>
</feature>
<proteinExistence type="predicted"/>
<keyword evidence="4" id="KW-1185">Reference proteome</keyword>
<gene>
    <name evidence="3" type="ORF">ABID41_001324</name>
</gene>
<dbReference type="RefSeq" id="WP_331927893.1">
    <property type="nucleotide sequence ID" value="NZ_JBEPLU010000001.1"/>
</dbReference>
<protein>
    <submittedName>
        <fullName evidence="3">Flp pilus assembly protein TadG</fullName>
    </submittedName>
</protein>
<name>A0ABV2EGT0_9CAUL</name>
<dbReference type="Proteomes" id="UP001549110">
    <property type="component" value="Unassembled WGS sequence"/>
</dbReference>
<evidence type="ECO:0000313" key="3">
    <source>
        <dbReference type="EMBL" id="MET3526229.1"/>
    </source>
</evidence>
<feature type="domain" description="TadE-like" evidence="2">
    <location>
        <begin position="10"/>
        <end position="44"/>
    </location>
</feature>
<sequence>MRRFIGDKRGVAVVEFALILPILLLLYFGMVETSQAVLANRRAGYLTTAVGDLLTQQAQVRSADVEDIFDAGTAVLTPFTTDGLSIRVTSIEIDANGVATEKWTQDRGTIDPADLSDIDPKLLEPNSALVRAETVYVFRTPFQKVLPQAFTFKHKMDLRPRTGVAIPLID</sequence>
<evidence type="ECO:0000256" key="1">
    <source>
        <dbReference type="SAM" id="Phobius"/>
    </source>
</evidence>
<accession>A0ABV2EGT0</accession>
<keyword evidence="1" id="KW-1133">Transmembrane helix</keyword>
<reference evidence="3 4" key="1">
    <citation type="submission" date="2024-06" db="EMBL/GenBank/DDBJ databases">
        <title>Genomic Encyclopedia of Type Strains, Phase IV (KMG-IV): sequencing the most valuable type-strain genomes for metagenomic binning, comparative biology and taxonomic classification.</title>
        <authorList>
            <person name="Goeker M."/>
        </authorList>
    </citation>
    <scope>NUCLEOTIDE SEQUENCE [LARGE SCALE GENOMIC DNA]</scope>
    <source>
        <strain evidence="3 4">DSM 17809</strain>
    </source>
</reference>
<evidence type="ECO:0000313" key="4">
    <source>
        <dbReference type="Proteomes" id="UP001549110"/>
    </source>
</evidence>